<dbReference type="Pfam" id="PF19081">
    <property type="entry name" value="Ig_7"/>
    <property type="match status" value="2"/>
</dbReference>
<accession>A0A1B8TVE8</accession>
<gene>
    <name evidence="3" type="ORF">LPB301_12040</name>
</gene>
<keyword evidence="4" id="KW-1185">Reference proteome</keyword>
<dbReference type="STRING" id="996801.BW723_03660"/>
<evidence type="ECO:0000313" key="4">
    <source>
        <dbReference type="Proteomes" id="UP000092612"/>
    </source>
</evidence>
<proteinExistence type="predicted"/>
<dbReference type="PROSITE" id="PS50041">
    <property type="entry name" value="C_TYPE_LECTIN_2"/>
    <property type="match status" value="1"/>
</dbReference>
<name>A0A1B8TVE8_9FLAO</name>
<dbReference type="InterPro" id="IPR001304">
    <property type="entry name" value="C-type_lectin-like"/>
</dbReference>
<evidence type="ECO:0000313" key="3">
    <source>
        <dbReference type="EMBL" id="OBY63534.1"/>
    </source>
</evidence>
<dbReference type="KEGG" id="prn:BW723_03660"/>
<protein>
    <recommendedName>
        <fullName evidence="2">C-type lectin domain-containing protein</fullName>
    </recommendedName>
</protein>
<feature type="signal peptide" evidence="1">
    <location>
        <begin position="1"/>
        <end position="25"/>
    </location>
</feature>
<dbReference type="Proteomes" id="UP000092612">
    <property type="component" value="Unassembled WGS sequence"/>
</dbReference>
<dbReference type="Pfam" id="PF13585">
    <property type="entry name" value="CHU_C"/>
    <property type="match status" value="1"/>
</dbReference>
<dbReference type="SUPFAM" id="SSF56436">
    <property type="entry name" value="C-type lectin-like"/>
    <property type="match status" value="1"/>
</dbReference>
<dbReference type="Gene3D" id="2.60.40.10">
    <property type="entry name" value="Immunoglobulins"/>
    <property type="match status" value="1"/>
</dbReference>
<dbReference type="InterPro" id="IPR013783">
    <property type="entry name" value="Ig-like_fold"/>
</dbReference>
<comment type="caution">
    <text evidence="3">The sequence shown here is derived from an EMBL/GenBank/DDBJ whole genome shotgun (WGS) entry which is preliminary data.</text>
</comment>
<dbReference type="InterPro" id="IPR034007">
    <property type="entry name" value="CTLD_bac"/>
</dbReference>
<evidence type="ECO:0000259" key="2">
    <source>
        <dbReference type="PROSITE" id="PS50041"/>
    </source>
</evidence>
<dbReference type="InterPro" id="IPR016187">
    <property type="entry name" value="CTDL_fold"/>
</dbReference>
<reference evidence="4" key="1">
    <citation type="submission" date="2016-02" db="EMBL/GenBank/DDBJ databases">
        <title>Paenibacillus sp. LPB0068, isolated from Crassostrea gigas.</title>
        <authorList>
            <person name="Shin S.-K."/>
            <person name="Yi H."/>
        </authorList>
    </citation>
    <scope>NUCLEOTIDE SEQUENCE [LARGE SCALE GENOMIC DNA]</scope>
    <source>
        <strain evidence="4">KCTC 23969</strain>
    </source>
</reference>
<dbReference type="Gene3D" id="3.10.100.10">
    <property type="entry name" value="Mannose-Binding Protein A, subunit A"/>
    <property type="match status" value="1"/>
</dbReference>
<dbReference type="OrthoDB" id="9765926at2"/>
<dbReference type="InterPro" id="IPR016186">
    <property type="entry name" value="C-type_lectin-like/link_sf"/>
</dbReference>
<keyword evidence="1" id="KW-0732">Signal</keyword>
<dbReference type="NCBIfam" id="TIGR04131">
    <property type="entry name" value="Bac_Flav_CTERM"/>
    <property type="match status" value="1"/>
</dbReference>
<evidence type="ECO:0000256" key="1">
    <source>
        <dbReference type="SAM" id="SignalP"/>
    </source>
</evidence>
<dbReference type="AlphaFoldDB" id="A0A1B8TVE8"/>
<feature type="chain" id="PRO_5008615629" description="C-type lectin domain-containing protein" evidence="1">
    <location>
        <begin position="26"/>
        <end position="730"/>
    </location>
</feature>
<dbReference type="RefSeq" id="WP_068362137.1">
    <property type="nucleotide sequence ID" value="NZ_CP019337.1"/>
</dbReference>
<dbReference type="InterPro" id="IPR044023">
    <property type="entry name" value="Ig_7"/>
</dbReference>
<dbReference type="CDD" id="cd03603">
    <property type="entry name" value="CLECT_VCBS"/>
    <property type="match status" value="1"/>
</dbReference>
<sequence length="730" mass="79739">MHKSVKIKQHLLAFLFLTIGSFFYAQTDLAPTISADGRQTFCPGSPINIVTNFTITDPDDTTIARFYIQISTGYQFNFDLLELEGNHPNITTSWNSLEGKLTLTSANLGSEILLSDLENAVKDVVFTTNSNNITPEKFFSLSIGDANYLPSTDHFYEFISQSGITWTDAKIAAENRTYYGRQGYLATLTNQIEANFAGEQASGAGWIGGSDEETEGVWKWVTGPEAGTVFWNGQGNGSSPAGEFANWHTAGNEPNDFGGNEDYAHITHPNLGVPGKWNDLPNISGVPPGDNYYPQGYIVEYGIPSDPTLNIVASTSIYIPQITSTINATVCDSGSATISAIPSEGVIFWFINSDINSQTELAIGNSITVNNITQTTTLFASIVINGCTTLPRIPVTITVIEEPTITNKTDDLICSGTATLSASASDGDVYWYESTTSTTPIYIGDNFTTPNLNTTTSYYAEANNSGCNSSARTEVIAVVDNTIPEFEVLQNTYILCADIGSIDLETINPQRNYSYVWKKEGELLSGNSSTLNINTSGNYTVSAISDAGCESLAQTILVKDSEKATITIDDVLISDDSDNNSIQIINSDLGSGEYEFAIDDEFGTFKSDGFFDNLSTGIHTLYIKDIGGCGTETFVFSVLAYPKFFTPNEDGTNDYWKISGFDTTFYTSSEVLIYNRYGNLIYQFNENSQGWDGYYQGKKLPSNSYWFKARLTDVNGLSIEKTGNFSLIRK</sequence>
<organism evidence="3 4">
    <name type="scientific">Polaribacter reichenbachii</name>
    <dbReference type="NCBI Taxonomy" id="996801"/>
    <lineage>
        <taxon>Bacteria</taxon>
        <taxon>Pseudomonadati</taxon>
        <taxon>Bacteroidota</taxon>
        <taxon>Flavobacteriia</taxon>
        <taxon>Flavobacteriales</taxon>
        <taxon>Flavobacteriaceae</taxon>
    </lineage>
</organism>
<dbReference type="InterPro" id="IPR026341">
    <property type="entry name" value="T9SS_type_B"/>
</dbReference>
<feature type="domain" description="C-type lectin" evidence="2">
    <location>
        <begin position="151"/>
        <end position="279"/>
    </location>
</feature>
<dbReference type="EMBL" id="LSFL01000035">
    <property type="protein sequence ID" value="OBY63534.1"/>
    <property type="molecule type" value="Genomic_DNA"/>
</dbReference>